<dbReference type="PROSITE" id="PS50088">
    <property type="entry name" value="ANK_REPEAT"/>
    <property type="match status" value="2"/>
</dbReference>
<gene>
    <name evidence="5" type="ORF">B0T21DRAFT_361969</name>
</gene>
<evidence type="ECO:0008006" key="7">
    <source>
        <dbReference type="Google" id="ProtNLM"/>
    </source>
</evidence>
<reference evidence="5" key="1">
    <citation type="submission" date="2023-06" db="EMBL/GenBank/DDBJ databases">
        <title>Genome-scale phylogeny and comparative genomics of the fungal order Sordariales.</title>
        <authorList>
            <consortium name="Lawrence Berkeley National Laboratory"/>
            <person name="Hensen N."/>
            <person name="Bonometti L."/>
            <person name="Westerberg I."/>
            <person name="Brannstrom I.O."/>
            <person name="Guillou S."/>
            <person name="Cros-Aarteil S."/>
            <person name="Calhoun S."/>
            <person name="Haridas S."/>
            <person name="Kuo A."/>
            <person name="Mondo S."/>
            <person name="Pangilinan J."/>
            <person name="Riley R."/>
            <person name="Labutti K."/>
            <person name="Andreopoulos B."/>
            <person name="Lipzen A."/>
            <person name="Chen C."/>
            <person name="Yanf M."/>
            <person name="Daum C."/>
            <person name="Ng V."/>
            <person name="Clum A."/>
            <person name="Steindorff A."/>
            <person name="Ohm R."/>
            <person name="Martin F."/>
            <person name="Silar P."/>
            <person name="Natvig D."/>
            <person name="Lalanne C."/>
            <person name="Gautier V."/>
            <person name="Ament-Velasquez S.L."/>
            <person name="Kruys A."/>
            <person name="Hutchinson M.I."/>
            <person name="Powell A.J."/>
            <person name="Barry K."/>
            <person name="Miller A.N."/>
            <person name="Grigoriev I.V."/>
            <person name="Debuchy R."/>
            <person name="Gladieux P."/>
            <person name="Thoren M.H."/>
            <person name="Johannesson H."/>
        </authorList>
    </citation>
    <scope>NUCLEOTIDE SEQUENCE</scope>
    <source>
        <strain evidence="5">CBS 540.89</strain>
    </source>
</reference>
<keyword evidence="2 3" id="KW-0040">ANK repeat</keyword>
<evidence type="ECO:0000256" key="2">
    <source>
        <dbReference type="ARBA" id="ARBA00023043"/>
    </source>
</evidence>
<evidence type="ECO:0000256" key="1">
    <source>
        <dbReference type="ARBA" id="ARBA00022737"/>
    </source>
</evidence>
<dbReference type="InterPro" id="IPR036770">
    <property type="entry name" value="Ankyrin_rpt-contain_sf"/>
</dbReference>
<dbReference type="SUPFAM" id="SSF48403">
    <property type="entry name" value="Ankyrin repeat"/>
    <property type="match status" value="1"/>
</dbReference>
<evidence type="ECO:0000313" key="5">
    <source>
        <dbReference type="EMBL" id="KAK0739113.1"/>
    </source>
</evidence>
<dbReference type="PANTHER" id="PTHR24171">
    <property type="entry name" value="ANKYRIN REPEAT DOMAIN-CONTAINING PROTEIN 39-RELATED"/>
    <property type="match status" value="1"/>
</dbReference>
<name>A0AA40EIN8_9PEZI</name>
<dbReference type="GO" id="GO:0085020">
    <property type="term" value="P:protein K6-linked ubiquitination"/>
    <property type="evidence" value="ECO:0007669"/>
    <property type="project" value="TreeGrafter"/>
</dbReference>
<proteinExistence type="predicted"/>
<dbReference type="PANTHER" id="PTHR24171:SF8">
    <property type="entry name" value="BRCA1-ASSOCIATED RING DOMAIN PROTEIN 1"/>
    <property type="match status" value="1"/>
</dbReference>
<dbReference type="SMART" id="SM00248">
    <property type="entry name" value="ANK"/>
    <property type="match status" value="4"/>
</dbReference>
<organism evidence="5 6">
    <name type="scientific">Apiosordaria backusii</name>
    <dbReference type="NCBI Taxonomy" id="314023"/>
    <lineage>
        <taxon>Eukaryota</taxon>
        <taxon>Fungi</taxon>
        <taxon>Dikarya</taxon>
        <taxon>Ascomycota</taxon>
        <taxon>Pezizomycotina</taxon>
        <taxon>Sordariomycetes</taxon>
        <taxon>Sordariomycetidae</taxon>
        <taxon>Sordariales</taxon>
        <taxon>Lasiosphaeriaceae</taxon>
        <taxon>Apiosordaria</taxon>
    </lineage>
</organism>
<dbReference type="Proteomes" id="UP001172159">
    <property type="component" value="Unassembled WGS sequence"/>
</dbReference>
<dbReference type="Gene3D" id="1.25.40.20">
    <property type="entry name" value="Ankyrin repeat-containing domain"/>
    <property type="match status" value="2"/>
</dbReference>
<dbReference type="Pfam" id="PF12796">
    <property type="entry name" value="Ank_2"/>
    <property type="match status" value="2"/>
</dbReference>
<evidence type="ECO:0000256" key="3">
    <source>
        <dbReference type="PROSITE-ProRule" id="PRU00023"/>
    </source>
</evidence>
<evidence type="ECO:0000313" key="6">
    <source>
        <dbReference type="Proteomes" id="UP001172159"/>
    </source>
</evidence>
<dbReference type="AlphaFoldDB" id="A0AA40EIN8"/>
<dbReference type="PROSITE" id="PS50297">
    <property type="entry name" value="ANK_REP_REGION"/>
    <property type="match status" value="2"/>
</dbReference>
<sequence>MTPGYCTEDCSCRCHTSKKQARSPSWLTPFVGSLMVEYDITAITKPVRCDRPGCQRSASSTSLEYSFPSWLYYYNCMFNISTGSMAGYGAYLRLSVPRQAPHALDIMRFLDGKNCFEQLKIHSEIGGMYYPTDMILPGCSLFTFVISWGADYQLETMMKYWSNVLPITGITSFERQLVHGWLSANHHRQSSQRVQILKKILSLTKRSHERTIWPLHDAIRKTSDVESIIIQHRHTINTLDHRGWAPIHIAIRFHNHVALKSLIRHGADVNLQDSTMQDTPLHWAVRDFCRECVETLLDSKCEVSRYNRLGLLPIHFINEPHDWDGDGRKSVERKDTLELLLKYLPWQATAKSLRYGETILIMLADNERIKPEAFRLLCTFILEGGFGVDLDSHDNSGFTAALLAAKAGNLECLQVLVEAGARLDSVCGEGNILHLAACYADVELLNYLRTQNMELNWCLTSEWHNSTPWDVFRWITRCDLLELVDYGSRRSSIAEAHAFALLYSEVRDRALQRELDMLLEIMEPLRLKQGKEARRRLKPLLDWHEAMEWVKDYETYRTLGIQIDQEMWDAAIETVQENMDLCRRAMRTSPWRQDMDIWEEEDDKEDYSSARKQFDDLLVEKYGAEAILYYREETFEEESGETEGEYEFDEATDSDGELESDEE</sequence>
<feature type="repeat" description="ANK" evidence="3">
    <location>
        <begin position="396"/>
        <end position="428"/>
    </location>
</feature>
<dbReference type="EMBL" id="JAUKTV010000004">
    <property type="protein sequence ID" value="KAK0739113.1"/>
    <property type="molecule type" value="Genomic_DNA"/>
</dbReference>
<keyword evidence="1" id="KW-0677">Repeat</keyword>
<dbReference type="GO" id="GO:0004842">
    <property type="term" value="F:ubiquitin-protein transferase activity"/>
    <property type="evidence" value="ECO:0007669"/>
    <property type="project" value="TreeGrafter"/>
</dbReference>
<accession>A0AA40EIN8</accession>
<feature type="repeat" description="ANK" evidence="3">
    <location>
        <begin position="242"/>
        <end position="274"/>
    </location>
</feature>
<keyword evidence="6" id="KW-1185">Reference proteome</keyword>
<protein>
    <recommendedName>
        <fullName evidence="7">Ankyrin</fullName>
    </recommendedName>
</protein>
<feature type="region of interest" description="Disordered" evidence="4">
    <location>
        <begin position="632"/>
        <end position="663"/>
    </location>
</feature>
<comment type="caution">
    <text evidence="5">The sequence shown here is derived from an EMBL/GenBank/DDBJ whole genome shotgun (WGS) entry which is preliminary data.</text>
</comment>
<feature type="compositionally biased region" description="Acidic residues" evidence="4">
    <location>
        <begin position="634"/>
        <end position="663"/>
    </location>
</feature>
<dbReference type="InterPro" id="IPR002110">
    <property type="entry name" value="Ankyrin_rpt"/>
</dbReference>
<evidence type="ECO:0000256" key="4">
    <source>
        <dbReference type="SAM" id="MobiDB-lite"/>
    </source>
</evidence>